<accession>A0A822CVX7</accession>
<gene>
    <name evidence="1" type="ORF">QYT958_LOCUS42314</name>
</gene>
<evidence type="ECO:0000313" key="1">
    <source>
        <dbReference type="EMBL" id="CAF5055057.1"/>
    </source>
</evidence>
<feature type="non-terminal residue" evidence="1">
    <location>
        <position position="32"/>
    </location>
</feature>
<organism evidence="1 2">
    <name type="scientific">Rotaria socialis</name>
    <dbReference type="NCBI Taxonomy" id="392032"/>
    <lineage>
        <taxon>Eukaryota</taxon>
        <taxon>Metazoa</taxon>
        <taxon>Spiralia</taxon>
        <taxon>Gnathifera</taxon>
        <taxon>Rotifera</taxon>
        <taxon>Eurotatoria</taxon>
        <taxon>Bdelloidea</taxon>
        <taxon>Philodinida</taxon>
        <taxon>Philodinidae</taxon>
        <taxon>Rotaria</taxon>
    </lineage>
</organism>
<reference evidence="1" key="1">
    <citation type="submission" date="2021-02" db="EMBL/GenBank/DDBJ databases">
        <authorList>
            <person name="Nowell W R."/>
        </authorList>
    </citation>
    <scope>NUCLEOTIDE SEQUENCE</scope>
</reference>
<proteinExistence type="predicted"/>
<dbReference type="EMBL" id="CAJOBR010052843">
    <property type="protein sequence ID" value="CAF5055057.1"/>
    <property type="molecule type" value="Genomic_DNA"/>
</dbReference>
<dbReference type="AlphaFoldDB" id="A0A822CVX7"/>
<dbReference type="Proteomes" id="UP000663848">
    <property type="component" value="Unassembled WGS sequence"/>
</dbReference>
<evidence type="ECO:0000313" key="2">
    <source>
        <dbReference type="Proteomes" id="UP000663848"/>
    </source>
</evidence>
<sequence length="32" mass="4182">MRDVASYINERKRRMDYVEIIHKWQHTVEYWQ</sequence>
<comment type="caution">
    <text evidence="1">The sequence shown here is derived from an EMBL/GenBank/DDBJ whole genome shotgun (WGS) entry which is preliminary data.</text>
</comment>
<protein>
    <submittedName>
        <fullName evidence="1">Uncharacterized protein</fullName>
    </submittedName>
</protein>
<name>A0A822CVX7_9BILA</name>